<proteinExistence type="predicted"/>
<dbReference type="Proteomes" id="UP000292307">
    <property type="component" value="Chromosome"/>
</dbReference>
<dbReference type="Gene3D" id="2.40.50.230">
    <property type="entry name" value="Gp5 N-terminal domain"/>
    <property type="match status" value="1"/>
</dbReference>
<dbReference type="SUPFAM" id="SSF69279">
    <property type="entry name" value="Phage tail proteins"/>
    <property type="match status" value="2"/>
</dbReference>
<dbReference type="Gene3D" id="3.55.50.10">
    <property type="entry name" value="Baseplate protein-like domains"/>
    <property type="match status" value="1"/>
</dbReference>
<reference evidence="1 2" key="1">
    <citation type="submission" date="2019-02" db="EMBL/GenBank/DDBJ databases">
        <title>Draft Genome Sequences of Six Type Strains of the Genus Massilia.</title>
        <authorList>
            <person name="Miess H."/>
            <person name="Frediansyhah A."/>
            <person name="Gross H."/>
        </authorList>
    </citation>
    <scope>NUCLEOTIDE SEQUENCE [LARGE SCALE GENOMIC DNA]</scope>
    <source>
        <strain evidence="1 2">DSM 17472</strain>
    </source>
</reference>
<evidence type="ECO:0000313" key="2">
    <source>
        <dbReference type="Proteomes" id="UP000292307"/>
    </source>
</evidence>
<protein>
    <submittedName>
        <fullName evidence="1">Type VI secretion system tip protein VgrG</fullName>
    </submittedName>
</protein>
<dbReference type="EMBL" id="CP036401">
    <property type="protein sequence ID" value="QBI01585.1"/>
    <property type="molecule type" value="Genomic_DNA"/>
</dbReference>
<dbReference type="InterPro" id="IPR037026">
    <property type="entry name" value="Vgr_OB-fold_dom_sf"/>
</dbReference>
<dbReference type="Gene3D" id="2.30.110.50">
    <property type="match status" value="1"/>
</dbReference>
<organism evidence="1 2">
    <name type="scientific">Pseudoduganella albidiflava</name>
    <dbReference type="NCBI Taxonomy" id="321983"/>
    <lineage>
        <taxon>Bacteria</taxon>
        <taxon>Pseudomonadati</taxon>
        <taxon>Pseudomonadota</taxon>
        <taxon>Betaproteobacteria</taxon>
        <taxon>Burkholderiales</taxon>
        <taxon>Oxalobacteraceae</taxon>
        <taxon>Telluria group</taxon>
        <taxon>Pseudoduganella</taxon>
    </lineage>
</organism>
<dbReference type="InterPro" id="IPR017847">
    <property type="entry name" value="T6SS_RhsGE_Vgr_subset"/>
</dbReference>
<dbReference type="Pfam" id="PF05954">
    <property type="entry name" value="Phage_GPD"/>
    <property type="match status" value="1"/>
</dbReference>
<sequence length="454" mass="50961">MWMNKDLLDVGLAALSVFGPGAQRDRLLRMNFPHEDGPANSTMLVNAVKMHEELSRDFRIEAEVLADDAGIPLKSMMGRMVTITLVREDGSLRYMNGYVATFAFVRADGGFAYYRMVLEPWLAFARLRKDNVSFHHRSVVELTETTFAHYRQHDWTTRLSLDYRGKKLTCANQHNETDYNHLHRRWEDAGLYYWYEHRADGHTLILADDSMQARAIDAIRLDGTDGQIHFRGSAGSDEADGLREWQPVRNLGSGTTTLASFNYKSPRAVRVTGYSLNEQGDVAGHELYENAGAYGFADAQDGEAFAQRRMEERDRTTQSFEAGGNDRVAQPGRTFKLAGHFSAAARSPAHGEERKPGKGERDYLIVSVTHTATNNYPAGPHGKSEYSNTLTCIRRDIRWRPGRGHNSEPCANPGVQTAIVVGPPGEVVHTDELGRVKVQFHWDRLGQFDQGSSP</sequence>
<gene>
    <name evidence="1" type="ORF">EYF70_12530</name>
</gene>
<accession>A0ABX5RSK3</accession>
<name>A0ABX5RSK3_9BURK</name>
<dbReference type="NCBIfam" id="TIGR01646">
    <property type="entry name" value="vgr_GE"/>
    <property type="match status" value="1"/>
</dbReference>
<dbReference type="Gene3D" id="4.10.220.110">
    <property type="match status" value="1"/>
</dbReference>
<keyword evidence="2" id="KW-1185">Reference proteome</keyword>
<dbReference type="SUPFAM" id="SSF69255">
    <property type="entry name" value="gp5 N-terminal domain-like"/>
    <property type="match status" value="1"/>
</dbReference>
<dbReference type="NCBIfam" id="TIGR03361">
    <property type="entry name" value="VI_Rhs_Vgr"/>
    <property type="match status" value="1"/>
</dbReference>
<dbReference type="InterPro" id="IPR006533">
    <property type="entry name" value="T6SS_Vgr_RhsGE"/>
</dbReference>
<evidence type="ECO:0000313" key="1">
    <source>
        <dbReference type="EMBL" id="QBI01585.1"/>
    </source>
</evidence>